<reference evidence="5" key="3">
    <citation type="submission" date="2012-09" db="EMBL/GenBank/DDBJ databases">
        <authorList>
            <consortium name="VectorBase"/>
        </authorList>
    </citation>
    <scope>NUCLEOTIDE SEQUENCE</scope>
    <source>
        <strain evidence="5">Liverpool</strain>
    </source>
</reference>
<evidence type="ECO:0000256" key="2">
    <source>
        <dbReference type="SAM" id="MobiDB-lite"/>
    </source>
</evidence>
<protein>
    <submittedName>
        <fullName evidence="5">AAEL007204-PA</fullName>
    </submittedName>
</protein>
<dbReference type="GO" id="GO:0005615">
    <property type="term" value="C:extracellular space"/>
    <property type="evidence" value="ECO:0007669"/>
    <property type="project" value="TreeGrafter"/>
</dbReference>
<feature type="signal peptide" evidence="3">
    <location>
        <begin position="1"/>
        <end position="25"/>
    </location>
</feature>
<dbReference type="HOGENOM" id="CLU_804648_0_0_1"/>
<reference evidence="5" key="2">
    <citation type="journal article" date="2007" name="Science">
        <title>Genome sequence of Aedes aegypti, a major arbovirus vector.</title>
        <authorList>
            <person name="Nene V."/>
            <person name="Wortman J.R."/>
            <person name="Lawson D."/>
            <person name="Haas B."/>
            <person name="Kodira C."/>
            <person name="Tu Z.J."/>
            <person name="Loftus B."/>
            <person name="Xi Z."/>
            <person name="Megy K."/>
            <person name="Grabherr M."/>
            <person name="Ren Q."/>
            <person name="Zdobnov E.M."/>
            <person name="Lobo N.F."/>
            <person name="Campbell K.S."/>
            <person name="Brown S.E."/>
            <person name="Bonaldo M.F."/>
            <person name="Zhu J."/>
            <person name="Sinkins S.P."/>
            <person name="Hogenkamp D.G."/>
            <person name="Amedeo P."/>
            <person name="Arensburger P."/>
            <person name="Atkinson P.W."/>
            <person name="Bidwell S."/>
            <person name="Biedler J."/>
            <person name="Birney E."/>
            <person name="Bruggner R.V."/>
            <person name="Costas J."/>
            <person name="Coy M.R."/>
            <person name="Crabtree J."/>
            <person name="Crawford M."/>
            <person name="Debruyn B."/>
            <person name="Decaprio D."/>
            <person name="Eiglmeier K."/>
            <person name="Eisenstadt E."/>
            <person name="El-Dorry H."/>
            <person name="Gelbart W.M."/>
            <person name="Gomes S.L."/>
            <person name="Hammond M."/>
            <person name="Hannick L.I."/>
            <person name="Hogan J.R."/>
            <person name="Holmes M.H."/>
            <person name="Jaffe D."/>
            <person name="Johnston J.S."/>
            <person name="Kennedy R.C."/>
            <person name="Koo H."/>
            <person name="Kravitz S."/>
            <person name="Kriventseva E.V."/>
            <person name="Kulp D."/>
            <person name="Labutti K."/>
            <person name="Lee E."/>
            <person name="Li S."/>
            <person name="Lovin D.D."/>
            <person name="Mao C."/>
            <person name="Mauceli E."/>
            <person name="Menck C.F."/>
            <person name="Miller J.R."/>
            <person name="Montgomery P."/>
            <person name="Mori A."/>
            <person name="Nascimento A.L."/>
            <person name="Naveira H.F."/>
            <person name="Nusbaum C."/>
            <person name="O'leary S."/>
            <person name="Orvis J."/>
            <person name="Pertea M."/>
            <person name="Quesneville H."/>
            <person name="Reidenbach K.R."/>
            <person name="Rogers Y.H."/>
            <person name="Roth C.W."/>
            <person name="Schneider J.R."/>
            <person name="Schatz M."/>
            <person name="Shumway M."/>
            <person name="Stanke M."/>
            <person name="Stinson E.O."/>
            <person name="Tubio J.M."/>
            <person name="Vanzee J.P."/>
            <person name="Verjovski-Almeida S."/>
            <person name="Werner D."/>
            <person name="White O."/>
            <person name="Wyder S."/>
            <person name="Zeng Q."/>
            <person name="Zhao Q."/>
            <person name="Zhao Y."/>
            <person name="Hill C.A."/>
            <person name="Raikhel A.S."/>
            <person name="Soares M.B."/>
            <person name="Knudson D.L."/>
            <person name="Lee N.H."/>
            <person name="Galagan J."/>
            <person name="Salzberg S.L."/>
            <person name="Paulsen I.T."/>
            <person name="Dimopoulos G."/>
            <person name="Collins F.H."/>
            <person name="Birren B."/>
            <person name="Fraser-Liggett C.M."/>
            <person name="Severson D.W."/>
        </authorList>
    </citation>
    <scope>NUCLEOTIDE SEQUENCE [LARGE SCALE GENOMIC DNA]</scope>
    <source>
        <strain evidence="5">Liverpool</strain>
    </source>
</reference>
<evidence type="ECO:0000256" key="1">
    <source>
        <dbReference type="ARBA" id="ARBA00022438"/>
    </source>
</evidence>
<dbReference type="Proteomes" id="UP000682892">
    <property type="component" value="Unassembled WGS sequence"/>
</dbReference>
<dbReference type="GO" id="GO:0042277">
    <property type="term" value="F:peptide binding"/>
    <property type="evidence" value="ECO:0007669"/>
    <property type="project" value="TreeGrafter"/>
</dbReference>
<accession>Q173A8</accession>
<dbReference type="eggNOG" id="KOG1046">
    <property type="taxonomic scope" value="Eukaryota"/>
</dbReference>
<dbReference type="Pfam" id="PF17900">
    <property type="entry name" value="Peptidase_M1_N"/>
    <property type="match status" value="1"/>
</dbReference>
<feature type="compositionally biased region" description="Low complexity" evidence="2">
    <location>
        <begin position="45"/>
        <end position="89"/>
    </location>
</feature>
<dbReference type="GO" id="GO:0016020">
    <property type="term" value="C:membrane"/>
    <property type="evidence" value="ECO:0007669"/>
    <property type="project" value="TreeGrafter"/>
</dbReference>
<dbReference type="PhylomeDB" id="Q173A8"/>
<dbReference type="GO" id="GO:0070006">
    <property type="term" value="F:metalloaminopeptidase activity"/>
    <property type="evidence" value="ECO:0007669"/>
    <property type="project" value="TreeGrafter"/>
</dbReference>
<dbReference type="InterPro" id="IPR050344">
    <property type="entry name" value="Peptidase_M1_aminopeptidases"/>
</dbReference>
<dbReference type="PANTHER" id="PTHR11533:SF276">
    <property type="entry name" value="GLUTAMYL AMINOPEPTIDASE"/>
    <property type="match status" value="1"/>
</dbReference>
<organism evidence="5 6">
    <name type="scientific">Aedes aegypti</name>
    <name type="common">Yellowfever mosquito</name>
    <name type="synonym">Culex aegypti</name>
    <dbReference type="NCBI Taxonomy" id="7159"/>
    <lineage>
        <taxon>Eukaryota</taxon>
        <taxon>Metazoa</taxon>
        <taxon>Ecdysozoa</taxon>
        <taxon>Arthropoda</taxon>
        <taxon>Hexapoda</taxon>
        <taxon>Insecta</taxon>
        <taxon>Pterygota</taxon>
        <taxon>Neoptera</taxon>
        <taxon>Endopterygota</taxon>
        <taxon>Diptera</taxon>
        <taxon>Nematocera</taxon>
        <taxon>Culicoidea</taxon>
        <taxon>Culicidae</taxon>
        <taxon>Culicinae</taxon>
        <taxon>Aedini</taxon>
        <taxon>Aedes</taxon>
        <taxon>Stegomyia</taxon>
    </lineage>
</organism>
<keyword evidence="3" id="KW-0732">Signal</keyword>
<proteinExistence type="predicted"/>
<dbReference type="InterPro" id="IPR045357">
    <property type="entry name" value="Aminopeptidase_N-like_N"/>
</dbReference>
<dbReference type="AlphaFoldDB" id="Q173A8"/>
<keyword evidence="1" id="KW-0031">Aminopeptidase</keyword>
<feature type="domain" description="Aminopeptidase N-like N-terminal" evidence="4">
    <location>
        <begin position="104"/>
        <end position="220"/>
    </location>
</feature>
<dbReference type="EMBL" id="CH477428">
    <property type="protein sequence ID" value="EAT41120.1"/>
    <property type="molecule type" value="Genomic_DNA"/>
</dbReference>
<evidence type="ECO:0000313" key="5">
    <source>
        <dbReference type="EMBL" id="EAT41120.1"/>
    </source>
</evidence>
<keyword evidence="1" id="KW-0378">Hydrolase</keyword>
<dbReference type="InterPro" id="IPR042097">
    <property type="entry name" value="Aminopeptidase_N-like_N_sf"/>
</dbReference>
<dbReference type="GO" id="GO:0043171">
    <property type="term" value="P:peptide catabolic process"/>
    <property type="evidence" value="ECO:0007669"/>
    <property type="project" value="TreeGrafter"/>
</dbReference>
<sequence length="345" mass="37649">MMANKVITILSVVLFAFVISTTVLAVQKNDQAAEIDDLRAQLDASSTPSPTTTSETEQTTFELTPTTTPSMETSPAPTTTTTMATTTEAPLPPDHYRLPNDVIPLHYDLWLHPNLDEGTFTGRVSIDVSVVSTTRTIVLHSNGLTITNPSLKLETSLTPITLTPQFDLEREFLQLNVPISAVLQPDTNATISMSFSGKMSGKIVGLYSSSYPTENGETVFLVLLLDTICYNCFASNAFASATAFTLSLVQIKPGAKLAANDKKFPKVRSIYPPLRPQQLPMSETLNLSTLILIEPGTNFRFLSRYLELRDAVNYVWRACPPFDSGDIEAPMAANVGQMTGHGLPW</sequence>
<evidence type="ECO:0000313" key="6">
    <source>
        <dbReference type="Proteomes" id="UP000682892"/>
    </source>
</evidence>
<feature type="region of interest" description="Disordered" evidence="2">
    <location>
        <begin position="40"/>
        <end position="94"/>
    </location>
</feature>
<name>Q173A8_AEDAE</name>
<dbReference type="GO" id="GO:0006508">
    <property type="term" value="P:proteolysis"/>
    <property type="evidence" value="ECO:0007669"/>
    <property type="project" value="TreeGrafter"/>
</dbReference>
<gene>
    <name evidence="5" type="ORF">AaeL_AAEL007204</name>
</gene>
<dbReference type="SUPFAM" id="SSF63737">
    <property type="entry name" value="Leukotriene A4 hydrolase N-terminal domain"/>
    <property type="match status" value="1"/>
</dbReference>
<dbReference type="Gene3D" id="2.60.40.1730">
    <property type="entry name" value="tricorn interacting facor f3 domain"/>
    <property type="match status" value="1"/>
</dbReference>
<evidence type="ECO:0000256" key="3">
    <source>
        <dbReference type="SAM" id="SignalP"/>
    </source>
</evidence>
<dbReference type="PANTHER" id="PTHR11533">
    <property type="entry name" value="PROTEASE M1 ZINC METALLOPROTEASE"/>
    <property type="match status" value="1"/>
</dbReference>
<dbReference type="PaxDb" id="7159-AAEL007204-PA"/>
<dbReference type="VEuPathDB" id="VectorBase:AAEL019536"/>
<reference evidence="5" key="1">
    <citation type="submission" date="2005-10" db="EMBL/GenBank/DDBJ databases">
        <authorList>
            <person name="Loftus B.J."/>
            <person name="Nene V.M."/>
            <person name="Hannick L.I."/>
            <person name="Bidwell S."/>
            <person name="Haas B."/>
            <person name="Amedeo P."/>
            <person name="Orvis J."/>
            <person name="Wortman J.R."/>
            <person name="White O.R."/>
            <person name="Salzberg S."/>
            <person name="Shumway M."/>
            <person name="Koo H."/>
            <person name="Zhao Y."/>
            <person name="Holmes M."/>
            <person name="Miller J."/>
            <person name="Schatz M."/>
            <person name="Pop M."/>
            <person name="Pai G."/>
            <person name="Utterback T."/>
            <person name="Rogers Y.-H."/>
            <person name="Kravitz S."/>
            <person name="Fraser C.M."/>
        </authorList>
    </citation>
    <scope>NUCLEOTIDE SEQUENCE</scope>
    <source>
        <strain evidence="5">Liverpool</strain>
    </source>
</reference>
<evidence type="ECO:0000259" key="4">
    <source>
        <dbReference type="Pfam" id="PF17900"/>
    </source>
</evidence>
<dbReference type="GO" id="GO:0005737">
    <property type="term" value="C:cytoplasm"/>
    <property type="evidence" value="ECO:0007669"/>
    <property type="project" value="TreeGrafter"/>
</dbReference>
<dbReference type="GO" id="GO:0008270">
    <property type="term" value="F:zinc ion binding"/>
    <property type="evidence" value="ECO:0007669"/>
    <property type="project" value="TreeGrafter"/>
</dbReference>
<keyword evidence="1" id="KW-0645">Protease</keyword>
<feature type="chain" id="PRO_5014307616" evidence="3">
    <location>
        <begin position="26"/>
        <end position="345"/>
    </location>
</feature>